<proteinExistence type="predicted"/>
<organism evidence="1">
    <name type="scientific">bioreactor metagenome</name>
    <dbReference type="NCBI Taxonomy" id="1076179"/>
    <lineage>
        <taxon>unclassified sequences</taxon>
        <taxon>metagenomes</taxon>
        <taxon>ecological metagenomes</taxon>
    </lineage>
</organism>
<protein>
    <submittedName>
        <fullName evidence="1">Uncharacterized protein</fullName>
    </submittedName>
</protein>
<gene>
    <name evidence="1" type="ORF">SDC9_211892</name>
</gene>
<accession>A0A645JKK9</accession>
<name>A0A645JKK9_9ZZZZ</name>
<dbReference type="AlphaFoldDB" id="A0A645JKK9"/>
<dbReference type="EMBL" id="VSSQ01144563">
    <property type="protein sequence ID" value="MPN64121.1"/>
    <property type="molecule type" value="Genomic_DNA"/>
</dbReference>
<comment type="caution">
    <text evidence="1">The sequence shown here is derived from an EMBL/GenBank/DDBJ whole genome shotgun (WGS) entry which is preliminary data.</text>
</comment>
<reference evidence="1" key="1">
    <citation type="submission" date="2019-08" db="EMBL/GenBank/DDBJ databases">
        <authorList>
            <person name="Kucharzyk K."/>
            <person name="Murdoch R.W."/>
            <person name="Higgins S."/>
            <person name="Loffler F."/>
        </authorList>
    </citation>
    <scope>NUCLEOTIDE SEQUENCE</scope>
</reference>
<evidence type="ECO:0000313" key="1">
    <source>
        <dbReference type="EMBL" id="MPN64121.1"/>
    </source>
</evidence>
<sequence>MPAGKAKLLRQRENDGHDANAGMHGRHSADIVNFRDMPQRAVGEDGGGHARFSLAHDGIVSRTAHFPGKPGIYRRQVMPLGVPGGSHEVQYAMPRLFKCFGRKIIKRKIGQMCGENLCGRRSHDIFSLIKVTWMRFEPLRARERARARRQEK</sequence>